<dbReference type="PATRIC" id="fig|1339349.3.peg.1484"/>
<evidence type="ECO:0000313" key="2">
    <source>
        <dbReference type="EMBL" id="KDS52181.1"/>
    </source>
</evidence>
<sequence>MSRSETQSLYKTKKRTQQEKEGDETRESKGTGQTEHR</sequence>
<feature type="region of interest" description="Disordered" evidence="1">
    <location>
        <begin position="1"/>
        <end position="37"/>
    </location>
</feature>
<gene>
    <name evidence="2" type="ORF">M094_0202</name>
</gene>
<organism evidence="2 3">
    <name type="scientific">Bacteroides uniformis str. 3978 T3 ii</name>
    <dbReference type="NCBI Taxonomy" id="1339349"/>
    <lineage>
        <taxon>Bacteria</taxon>
        <taxon>Pseudomonadati</taxon>
        <taxon>Bacteroidota</taxon>
        <taxon>Bacteroidia</taxon>
        <taxon>Bacteroidales</taxon>
        <taxon>Bacteroidaceae</taxon>
        <taxon>Bacteroides</taxon>
    </lineage>
</organism>
<evidence type="ECO:0000313" key="3">
    <source>
        <dbReference type="Proteomes" id="UP000028013"/>
    </source>
</evidence>
<feature type="compositionally biased region" description="Polar residues" evidence="1">
    <location>
        <begin position="1"/>
        <end position="10"/>
    </location>
</feature>
<dbReference type="EMBL" id="JNHN01000161">
    <property type="protein sequence ID" value="KDS52181.1"/>
    <property type="molecule type" value="Genomic_DNA"/>
</dbReference>
<feature type="compositionally biased region" description="Basic and acidic residues" evidence="1">
    <location>
        <begin position="16"/>
        <end position="37"/>
    </location>
</feature>
<dbReference type="Proteomes" id="UP000028013">
    <property type="component" value="Unassembled WGS sequence"/>
</dbReference>
<reference evidence="2 3" key="1">
    <citation type="submission" date="2014-04" db="EMBL/GenBank/DDBJ databases">
        <authorList>
            <person name="Sears C."/>
            <person name="Carroll K."/>
            <person name="Sack B.R."/>
            <person name="Qadri F."/>
            <person name="Myers L.L."/>
            <person name="Chung G.-T."/>
            <person name="Escheverria P."/>
            <person name="Fraser C.M."/>
            <person name="Sadzewicz L."/>
            <person name="Shefchek K.A."/>
            <person name="Tallon L."/>
            <person name="Das S.P."/>
            <person name="Daugherty S."/>
            <person name="Mongodin E.F."/>
        </authorList>
    </citation>
    <scope>NUCLEOTIDE SEQUENCE [LARGE SCALE GENOMIC DNA]</scope>
    <source>
        <strain evidence="2 3">3978 T3 ii</strain>
    </source>
</reference>
<proteinExistence type="predicted"/>
<comment type="caution">
    <text evidence="2">The sequence shown here is derived from an EMBL/GenBank/DDBJ whole genome shotgun (WGS) entry which is preliminary data.</text>
</comment>
<accession>A0A078S1Y2</accession>
<name>A0A078S1Y2_BACUN</name>
<protein>
    <submittedName>
        <fullName evidence="2">Uncharacterized protein</fullName>
    </submittedName>
</protein>
<evidence type="ECO:0000256" key="1">
    <source>
        <dbReference type="SAM" id="MobiDB-lite"/>
    </source>
</evidence>
<dbReference type="AlphaFoldDB" id="A0A078S1Y2"/>